<feature type="signal peptide" evidence="3">
    <location>
        <begin position="1"/>
        <end position="23"/>
    </location>
</feature>
<evidence type="ECO:0008006" key="6">
    <source>
        <dbReference type="Google" id="ProtNLM"/>
    </source>
</evidence>
<dbReference type="Proteomes" id="UP000013827">
    <property type="component" value="Unassembled WGS sequence"/>
</dbReference>
<feature type="chain" id="PRO_5044280422" description="Peptidylprolyl isomerase" evidence="3">
    <location>
        <begin position="24"/>
        <end position="343"/>
    </location>
</feature>
<proteinExistence type="predicted"/>
<dbReference type="Gene3D" id="3.10.50.40">
    <property type="match status" value="1"/>
</dbReference>
<accession>A0A0D3J6Z5</accession>
<evidence type="ECO:0000256" key="2">
    <source>
        <dbReference type="SAM" id="MobiDB-lite"/>
    </source>
</evidence>
<feature type="coiled-coil region" evidence="1">
    <location>
        <begin position="40"/>
        <end position="67"/>
    </location>
</feature>
<dbReference type="EnsemblProtists" id="EOD19280">
    <property type="protein sequence ID" value="EOD19280"/>
    <property type="gene ID" value="EMIHUDRAFT_458750"/>
</dbReference>
<organism evidence="4 5">
    <name type="scientific">Emiliania huxleyi (strain CCMP1516)</name>
    <dbReference type="NCBI Taxonomy" id="280463"/>
    <lineage>
        <taxon>Eukaryota</taxon>
        <taxon>Haptista</taxon>
        <taxon>Haptophyta</taxon>
        <taxon>Prymnesiophyceae</taxon>
        <taxon>Isochrysidales</taxon>
        <taxon>Noelaerhabdaceae</taxon>
        <taxon>Emiliania</taxon>
    </lineage>
</organism>
<feature type="region of interest" description="Disordered" evidence="2">
    <location>
        <begin position="321"/>
        <end position="343"/>
    </location>
</feature>
<dbReference type="InterPro" id="IPR046357">
    <property type="entry name" value="PPIase_dom_sf"/>
</dbReference>
<evidence type="ECO:0000313" key="5">
    <source>
        <dbReference type="Proteomes" id="UP000013827"/>
    </source>
</evidence>
<reference evidence="5" key="1">
    <citation type="journal article" date="2013" name="Nature">
        <title>Pan genome of the phytoplankton Emiliania underpins its global distribution.</title>
        <authorList>
            <person name="Read B.A."/>
            <person name="Kegel J."/>
            <person name="Klute M.J."/>
            <person name="Kuo A."/>
            <person name="Lefebvre S.C."/>
            <person name="Maumus F."/>
            <person name="Mayer C."/>
            <person name="Miller J."/>
            <person name="Monier A."/>
            <person name="Salamov A."/>
            <person name="Young J."/>
            <person name="Aguilar M."/>
            <person name="Claverie J.M."/>
            <person name="Frickenhaus S."/>
            <person name="Gonzalez K."/>
            <person name="Herman E.K."/>
            <person name="Lin Y.C."/>
            <person name="Napier J."/>
            <person name="Ogata H."/>
            <person name="Sarno A.F."/>
            <person name="Shmutz J."/>
            <person name="Schroeder D."/>
            <person name="de Vargas C."/>
            <person name="Verret F."/>
            <person name="von Dassow P."/>
            <person name="Valentin K."/>
            <person name="Van de Peer Y."/>
            <person name="Wheeler G."/>
            <person name="Dacks J.B."/>
            <person name="Delwiche C.F."/>
            <person name="Dyhrman S.T."/>
            <person name="Glockner G."/>
            <person name="John U."/>
            <person name="Richards T."/>
            <person name="Worden A.Z."/>
            <person name="Zhang X."/>
            <person name="Grigoriev I.V."/>
            <person name="Allen A.E."/>
            <person name="Bidle K."/>
            <person name="Borodovsky M."/>
            <person name="Bowler C."/>
            <person name="Brownlee C."/>
            <person name="Cock J.M."/>
            <person name="Elias M."/>
            <person name="Gladyshev V.N."/>
            <person name="Groth M."/>
            <person name="Guda C."/>
            <person name="Hadaegh A."/>
            <person name="Iglesias-Rodriguez M.D."/>
            <person name="Jenkins J."/>
            <person name="Jones B.M."/>
            <person name="Lawson T."/>
            <person name="Leese F."/>
            <person name="Lindquist E."/>
            <person name="Lobanov A."/>
            <person name="Lomsadze A."/>
            <person name="Malik S.B."/>
            <person name="Marsh M.E."/>
            <person name="Mackinder L."/>
            <person name="Mock T."/>
            <person name="Mueller-Roeber B."/>
            <person name="Pagarete A."/>
            <person name="Parker M."/>
            <person name="Probert I."/>
            <person name="Quesneville H."/>
            <person name="Raines C."/>
            <person name="Rensing S.A."/>
            <person name="Riano-Pachon D.M."/>
            <person name="Richier S."/>
            <person name="Rokitta S."/>
            <person name="Shiraiwa Y."/>
            <person name="Soanes D.M."/>
            <person name="van der Giezen M."/>
            <person name="Wahlund T.M."/>
            <person name="Williams B."/>
            <person name="Wilson W."/>
            <person name="Wolfe G."/>
            <person name="Wurch L.L."/>
        </authorList>
    </citation>
    <scope>NUCLEOTIDE SEQUENCE</scope>
</reference>
<keyword evidence="1" id="KW-0175">Coiled coil</keyword>
<keyword evidence="5" id="KW-1185">Reference proteome</keyword>
<dbReference type="GO" id="GO:0003755">
    <property type="term" value="F:peptidyl-prolyl cis-trans isomerase activity"/>
    <property type="evidence" value="ECO:0007669"/>
    <property type="project" value="InterPro"/>
</dbReference>
<sequence>MRTEATSAALLVAALLAAAAALAATHLERPGAADDCAAAGASVRMQLEELREELARRQQQVEHWRALEASSASLVTASERSHAACREAHEDAARQLEAALGQRTLPARSDGCEGGRAGVAGCVGEEQRYERLELPLHQAGSVLGLDAAPLAIGSMRAGERAAFFVAAGGGCPGPLGLELHLHAVAEVEDLSSDGGRSVLKRVLSPGKGRETPARGATLTVRLGSPSLANASLVPAAAAALGGDAVGRDGALSVGIDDGRVVGDALRLALHSMRRGELARVSLSQEQAALEPLLAPSRGGGGPVQAQVELISFRHQARDAAPSAASAAASAAPPADPLAGAASL</sequence>
<evidence type="ECO:0000256" key="3">
    <source>
        <dbReference type="SAM" id="SignalP"/>
    </source>
</evidence>
<dbReference type="KEGG" id="ehx:EMIHUDRAFT_458750"/>
<dbReference type="HOGENOM" id="CLU_810372_0_0_1"/>
<dbReference type="RefSeq" id="XP_005771709.1">
    <property type="nucleotide sequence ID" value="XM_005771652.1"/>
</dbReference>
<evidence type="ECO:0000313" key="4">
    <source>
        <dbReference type="EnsemblProtists" id="EOD19280"/>
    </source>
</evidence>
<dbReference type="GeneID" id="17264848"/>
<name>A0A0D3J6Z5_EMIH1</name>
<keyword evidence="3" id="KW-0732">Signal</keyword>
<evidence type="ECO:0000256" key="1">
    <source>
        <dbReference type="SAM" id="Coils"/>
    </source>
</evidence>
<dbReference type="PaxDb" id="2903-EOD19280"/>
<protein>
    <recommendedName>
        <fullName evidence="6">Peptidylprolyl isomerase</fullName>
    </recommendedName>
</protein>
<reference evidence="4" key="2">
    <citation type="submission" date="2024-10" db="UniProtKB">
        <authorList>
            <consortium name="EnsemblProtists"/>
        </authorList>
    </citation>
    <scope>IDENTIFICATION</scope>
</reference>
<dbReference type="AlphaFoldDB" id="A0A0D3J6Z5"/>